<feature type="active site" description="For OMPdecase activity" evidence="7">
    <location>
        <position position="66"/>
    </location>
</feature>
<feature type="binding site" evidence="6 8">
    <location>
        <position position="195"/>
    </location>
    <ligand>
        <name>substrate</name>
    </ligand>
</feature>
<feature type="binding site" evidence="6 8">
    <location>
        <position position="14"/>
    </location>
    <ligand>
        <name>substrate</name>
    </ligand>
</feature>
<comment type="pathway">
    <text evidence="2 6">Pyrimidine metabolism; UMP biosynthesis via de novo pathway; UMP from orotate: step 2/2.</text>
</comment>
<dbReference type="UniPathway" id="UPA00070">
    <property type="reaction ID" value="UER00120"/>
</dbReference>
<dbReference type="OrthoDB" id="9806203at2"/>
<evidence type="ECO:0000256" key="7">
    <source>
        <dbReference type="PIRSR" id="PIRSR614732-1"/>
    </source>
</evidence>
<dbReference type="Pfam" id="PF00215">
    <property type="entry name" value="OMPdecase"/>
    <property type="match status" value="1"/>
</dbReference>
<proteinExistence type="inferred from homology"/>
<dbReference type="SUPFAM" id="SSF51366">
    <property type="entry name" value="Ribulose-phoshate binding barrel"/>
    <property type="match status" value="1"/>
</dbReference>
<feature type="binding site" evidence="6 8">
    <location>
        <position position="36"/>
    </location>
    <ligand>
        <name>substrate</name>
    </ligand>
</feature>
<dbReference type="Gene3D" id="3.20.20.70">
    <property type="entry name" value="Aldolase class I"/>
    <property type="match status" value="1"/>
</dbReference>
<dbReference type="GO" id="GO:0044205">
    <property type="term" value="P:'de novo' UMP biosynthetic process"/>
    <property type="evidence" value="ECO:0007669"/>
    <property type="project" value="UniProtKB-UniRule"/>
</dbReference>
<sequence length="244" mass="26047">MQKTAKEYIIFPLDFSSMEAAQSHIRQLDGRVGMFKIGLELFIRQGPAVVEMVRKMSSAGIFLDLKLHDISATVGRAMARVADLEVDLVTVHGASSQKMLGAAVENAGKTKVLAVTLLTDNDADTVRAQGFKDEYVNAPEKLVLLRARMALDAGCAGVVCSGQETAMLKAQFGNGCLTVTPGIRPQWHLTPGDDQKRIVTPAKAVQAGSDYIVIGRPIRNADDPARAAEKVAEEIEAGLSGSAV</sequence>
<evidence type="ECO:0000256" key="3">
    <source>
        <dbReference type="ARBA" id="ARBA00022793"/>
    </source>
</evidence>
<feature type="binding site" evidence="6 8">
    <location>
        <position position="184"/>
    </location>
    <ligand>
        <name>substrate</name>
    </ligand>
</feature>
<feature type="active site" description="For OMPdecase activity" evidence="7">
    <location>
        <position position="64"/>
    </location>
</feature>
<dbReference type="PANTHER" id="PTHR32119">
    <property type="entry name" value="OROTIDINE 5'-PHOSPHATE DECARBOXYLASE"/>
    <property type="match status" value="1"/>
</dbReference>
<evidence type="ECO:0000313" key="13">
    <source>
        <dbReference type="Proteomes" id="UP000293902"/>
    </source>
</evidence>
<feature type="binding site" evidence="6 8">
    <location>
        <position position="216"/>
    </location>
    <ligand>
        <name>substrate</name>
    </ligand>
</feature>
<comment type="catalytic activity">
    <reaction evidence="6">
        <text>orotidine 5'-phosphate + H(+) = UMP + CO2</text>
        <dbReference type="Rhea" id="RHEA:11596"/>
        <dbReference type="ChEBI" id="CHEBI:15378"/>
        <dbReference type="ChEBI" id="CHEBI:16526"/>
        <dbReference type="ChEBI" id="CHEBI:57538"/>
        <dbReference type="ChEBI" id="CHEBI:57865"/>
        <dbReference type="EC" id="4.1.1.23"/>
    </reaction>
</comment>
<comment type="subunit">
    <text evidence="6">Homodimer.</text>
</comment>
<organism evidence="11 12">
    <name type="scientific">Desulfobacter hydrogenophilus</name>
    <dbReference type="NCBI Taxonomy" id="2291"/>
    <lineage>
        <taxon>Bacteria</taxon>
        <taxon>Pseudomonadati</taxon>
        <taxon>Thermodesulfobacteriota</taxon>
        <taxon>Desulfobacteria</taxon>
        <taxon>Desulfobacterales</taxon>
        <taxon>Desulfobacteraceae</taxon>
        <taxon>Desulfobacter</taxon>
    </lineage>
</organism>
<dbReference type="InterPro" id="IPR001754">
    <property type="entry name" value="OMPdeCOase_dom"/>
</dbReference>
<dbReference type="RefSeq" id="WP_111956938.1">
    <property type="nucleotide sequence ID" value="NZ_CP036313.1"/>
</dbReference>
<keyword evidence="13" id="KW-1185">Reference proteome</keyword>
<dbReference type="EMBL" id="CP036313">
    <property type="protein sequence ID" value="QBH13101.1"/>
    <property type="molecule type" value="Genomic_DNA"/>
</dbReference>
<dbReference type="CDD" id="cd04725">
    <property type="entry name" value="OMP_decarboxylase_like"/>
    <property type="match status" value="1"/>
</dbReference>
<evidence type="ECO:0000313" key="10">
    <source>
        <dbReference type="EMBL" id="QBH13101.1"/>
    </source>
</evidence>
<reference evidence="11 12" key="1">
    <citation type="submission" date="2018-06" db="EMBL/GenBank/DDBJ databases">
        <title>Complete Genome Sequence of Desulfobacter hydrogenophilus (DSM3380).</title>
        <authorList>
            <person name="Marietou A."/>
            <person name="Schreiber L."/>
            <person name="Marshall I."/>
            <person name="Jorgensen B."/>
        </authorList>
    </citation>
    <scope>NUCLEOTIDE SEQUENCE [LARGE SCALE GENOMIC DNA]</scope>
    <source>
        <strain evidence="11 12">DSM 3380</strain>
    </source>
</reference>
<evidence type="ECO:0000256" key="8">
    <source>
        <dbReference type="PIRSR" id="PIRSR614732-2"/>
    </source>
</evidence>
<feature type="active site" description="For OMPdecase activity" evidence="7">
    <location>
        <position position="69"/>
    </location>
</feature>
<accession>A0A328FFK8</accession>
<dbReference type="EMBL" id="QLNI01000022">
    <property type="protein sequence ID" value="RAM01807.1"/>
    <property type="molecule type" value="Genomic_DNA"/>
</dbReference>
<keyword evidence="3 6" id="KW-0210">Decarboxylase</keyword>
<evidence type="ECO:0000256" key="4">
    <source>
        <dbReference type="ARBA" id="ARBA00022975"/>
    </source>
</evidence>
<reference evidence="10 13" key="2">
    <citation type="submission" date="2019-02" db="EMBL/GenBank/DDBJ databases">
        <title>Complete genome sequence of Desulfobacter hydrogenophilus AcRS1.</title>
        <authorList>
            <person name="Marietou A."/>
            <person name="Lund M.B."/>
            <person name="Marshall I.P.G."/>
            <person name="Schreiber L."/>
            <person name="Jorgensen B."/>
        </authorList>
    </citation>
    <scope>NUCLEOTIDE SEQUENCE [LARGE SCALE GENOMIC DNA]</scope>
    <source>
        <strain evidence="10 13">AcRS1</strain>
    </source>
</reference>
<dbReference type="AlphaFoldDB" id="A0A328FFK8"/>
<feature type="active site" description="Proton donor" evidence="6">
    <location>
        <position position="66"/>
    </location>
</feature>
<dbReference type="InterPro" id="IPR011060">
    <property type="entry name" value="RibuloseP-bd_barrel"/>
</dbReference>
<dbReference type="EC" id="4.1.1.23" evidence="6"/>
<dbReference type="InterPro" id="IPR014732">
    <property type="entry name" value="OMPdecase"/>
</dbReference>
<dbReference type="GO" id="GO:0005829">
    <property type="term" value="C:cytosol"/>
    <property type="evidence" value="ECO:0007669"/>
    <property type="project" value="TreeGrafter"/>
</dbReference>
<dbReference type="GO" id="GO:0006207">
    <property type="term" value="P:'de novo' pyrimidine nucleobase biosynthetic process"/>
    <property type="evidence" value="ECO:0007669"/>
    <property type="project" value="InterPro"/>
</dbReference>
<evidence type="ECO:0000256" key="1">
    <source>
        <dbReference type="ARBA" id="ARBA00002356"/>
    </source>
</evidence>
<dbReference type="HAMAP" id="MF_01200_B">
    <property type="entry name" value="OMPdecase_type1_B"/>
    <property type="match status" value="1"/>
</dbReference>
<feature type="binding site" evidence="6 8">
    <location>
        <position position="215"/>
    </location>
    <ligand>
        <name>substrate</name>
    </ligand>
</feature>
<evidence type="ECO:0000313" key="11">
    <source>
        <dbReference type="EMBL" id="RAM01807.1"/>
    </source>
</evidence>
<dbReference type="Proteomes" id="UP000248798">
    <property type="component" value="Unassembled WGS sequence"/>
</dbReference>
<evidence type="ECO:0000256" key="6">
    <source>
        <dbReference type="HAMAP-Rule" id="MF_01200"/>
    </source>
</evidence>
<name>A0A328FFK8_9BACT</name>
<keyword evidence="4 6" id="KW-0665">Pyrimidine biosynthesis</keyword>
<dbReference type="SMART" id="SM00934">
    <property type="entry name" value="OMPdecase"/>
    <property type="match status" value="1"/>
</dbReference>
<evidence type="ECO:0000259" key="9">
    <source>
        <dbReference type="SMART" id="SM00934"/>
    </source>
</evidence>
<protein>
    <recommendedName>
        <fullName evidence="6">Orotidine 5'-phosphate decarboxylase</fullName>
        <ecNumber evidence="6">4.1.1.23</ecNumber>
    </recommendedName>
    <alternativeName>
        <fullName evidence="6">OMP decarboxylase</fullName>
        <shortName evidence="6">OMPDCase</shortName>
        <shortName evidence="6">OMPdecase</shortName>
    </alternativeName>
</protein>
<feature type="domain" description="Orotidine 5'-phosphate decarboxylase" evidence="9">
    <location>
        <begin position="8"/>
        <end position="231"/>
    </location>
</feature>
<evidence type="ECO:0000313" key="12">
    <source>
        <dbReference type="Proteomes" id="UP000248798"/>
    </source>
</evidence>
<feature type="binding site" evidence="6">
    <location>
        <begin position="64"/>
        <end position="73"/>
    </location>
    <ligand>
        <name>substrate</name>
    </ligand>
</feature>
<comment type="function">
    <text evidence="1 6">Catalyzes the decarboxylation of orotidine 5'-monophosphate (OMP) to uridine 5'-monophosphate (UMP).</text>
</comment>
<feature type="binding site" evidence="6 8">
    <location>
        <position position="119"/>
    </location>
    <ligand>
        <name>substrate</name>
    </ligand>
</feature>
<dbReference type="NCBIfam" id="NF001273">
    <property type="entry name" value="PRK00230.1"/>
    <property type="match status" value="1"/>
</dbReference>
<dbReference type="InterPro" id="IPR013785">
    <property type="entry name" value="Aldolase_TIM"/>
</dbReference>
<dbReference type="Proteomes" id="UP000293902">
    <property type="component" value="Chromosome"/>
</dbReference>
<keyword evidence="5 6" id="KW-0456">Lyase</keyword>
<dbReference type="GO" id="GO:0004590">
    <property type="term" value="F:orotidine-5'-phosphate decarboxylase activity"/>
    <property type="evidence" value="ECO:0007669"/>
    <property type="project" value="UniProtKB-UniRule"/>
</dbReference>
<gene>
    <name evidence="6" type="primary">pyrF</name>
    <name evidence="11" type="ORF">DO021_11930</name>
    <name evidence="10" type="ORF">EYB58_09330</name>
</gene>
<dbReference type="NCBIfam" id="TIGR01740">
    <property type="entry name" value="pyrF"/>
    <property type="match status" value="1"/>
</dbReference>
<dbReference type="InterPro" id="IPR047596">
    <property type="entry name" value="OMPdecase_bac"/>
</dbReference>
<evidence type="ECO:0000256" key="2">
    <source>
        <dbReference type="ARBA" id="ARBA00004861"/>
    </source>
</evidence>
<dbReference type="PANTHER" id="PTHR32119:SF2">
    <property type="entry name" value="OROTIDINE 5'-PHOSPHATE DECARBOXYLASE"/>
    <property type="match status" value="1"/>
</dbReference>
<comment type="similarity">
    <text evidence="6">Belongs to the OMP decarboxylase family. Type 1 subfamily.</text>
</comment>
<evidence type="ECO:0000256" key="5">
    <source>
        <dbReference type="ARBA" id="ARBA00023239"/>
    </source>
</evidence>